<dbReference type="OrthoDB" id="1111193at2759"/>
<evidence type="ECO:0008006" key="6">
    <source>
        <dbReference type="Google" id="ProtNLM"/>
    </source>
</evidence>
<sequence>VLPFIVGLSLLKLSAAVVCHFDASCTCTRDHPNLGEVDCSNTRVSLSRINASKLYSLALVNNQIDYLPSNLFEGTGLYRFHLSHNAVYQLEEDVFSGVETLNLTGNAILNISADQLRGVAASLQVLILAENRLSSLPDGIFSGLQSLEVLTLRGNALKTLEPAAFTPPPLRLSNLDLSDNLLKSLNYKQLANIRTLSTLDVSLNFISVLPNRNESSRLMLDSLYLDYNNITELESMSFVNFAAINRTSLRGNPLSVLQPNAFQPCRIEELYLTDCQLTSIVPEAFDGLDDTLRVLDLSGNNISTFKFSVIQKFDSLTTLRVDHNTLADYNWLQPPGQQTQSTVHQILELSVRGKRNAPVALQKFPRLPHLHTLSISQSSSTNLDPEQLSNFSVELETLKIEEGSLKSLNAGIFKHVRGIKTLDLTDNNIESVNALTFVEVSHSLERLILVHAFTAKVGALPAGLLRPLTSLTQLKLNHNLLRKLPNDIRWISSLEILHAHDNIIDFLPNTLFESNAHKKLKEVILSFNKIPKVQMGTFSDLASLTTIDLSDNEIASVDKGAFKNLEAVKSISLRGNMLSTLVDEAFQNVRNLEHLDVSYNSLMFLRMSSFDQVGTYSSTMVVNASHNSISSLTSPLSNDARRFSYSSAIKVLDFSYNNISYVQKDYFTPIQDCLAQLIFHHNSIRNVSRDMLPHLPQLQYLDLSNNDQLDIEFDALRGLPFLQTFLINGNKVRDIPTGLFPSLNRLETLDFSNNDLTSLADSLITAVSPILLDVSYNSLSRVPLTSFSQSHAGNVQQLILRGNKITRLPSAETFSRFSGLRYLDLTDNKLTELGSSLSGLPCLTKLSVSYNRIRFDPNDWRGQERSLRHLDLSNMSLSYVPALPLPTLLTLKLSNNGIAYIPPDLQTNLTNLKMLDVSSNILQELTPFSQLVHLNAAFNPINTISNSTFNNFFNLAELDIRQLPLTTFDEDALGQLPLMTLAVSNYKQVERMNVPLLIVENQGLRHLIYEVAGAPSIGNELQGLLPEKLQHITLKGRDLKSIPATLLNVSGHT</sequence>
<evidence type="ECO:0000256" key="3">
    <source>
        <dbReference type="SAM" id="SignalP"/>
    </source>
</evidence>
<dbReference type="InterPro" id="IPR050333">
    <property type="entry name" value="SLRP"/>
</dbReference>
<dbReference type="SMART" id="SM00369">
    <property type="entry name" value="LRR_TYP"/>
    <property type="match status" value="22"/>
</dbReference>
<evidence type="ECO:0000313" key="5">
    <source>
        <dbReference type="Proteomes" id="UP000466442"/>
    </source>
</evidence>
<dbReference type="InterPro" id="IPR032675">
    <property type="entry name" value="LRR_dom_sf"/>
</dbReference>
<dbReference type="SMART" id="SM00365">
    <property type="entry name" value="LRR_SD22"/>
    <property type="match status" value="8"/>
</dbReference>
<dbReference type="InterPro" id="IPR001611">
    <property type="entry name" value="Leu-rich_rpt"/>
</dbReference>
<keyword evidence="5" id="KW-1185">Reference proteome</keyword>
<dbReference type="PROSITE" id="PS51450">
    <property type="entry name" value="LRR"/>
    <property type="match status" value="7"/>
</dbReference>
<reference evidence="4" key="1">
    <citation type="journal article" date="2021" name="Mol. Ecol. Resour.">
        <title>Apolygus lucorum genome provides insights into omnivorousness and mesophyll feeding.</title>
        <authorList>
            <person name="Liu Y."/>
            <person name="Liu H."/>
            <person name="Wang H."/>
            <person name="Huang T."/>
            <person name="Liu B."/>
            <person name="Yang B."/>
            <person name="Yin L."/>
            <person name="Li B."/>
            <person name="Zhang Y."/>
            <person name="Zhang S."/>
            <person name="Jiang F."/>
            <person name="Zhang X."/>
            <person name="Ren Y."/>
            <person name="Wang B."/>
            <person name="Wang S."/>
            <person name="Lu Y."/>
            <person name="Wu K."/>
            <person name="Fan W."/>
            <person name="Wang G."/>
        </authorList>
    </citation>
    <scope>NUCLEOTIDE SEQUENCE</scope>
    <source>
        <strain evidence="4">12Hb</strain>
    </source>
</reference>
<feature type="signal peptide" evidence="3">
    <location>
        <begin position="1"/>
        <end position="16"/>
    </location>
</feature>
<dbReference type="AlphaFoldDB" id="A0A8S9X586"/>
<evidence type="ECO:0000313" key="4">
    <source>
        <dbReference type="EMBL" id="KAF6204270.1"/>
    </source>
</evidence>
<evidence type="ECO:0000256" key="1">
    <source>
        <dbReference type="ARBA" id="ARBA00022614"/>
    </source>
</evidence>
<dbReference type="InterPro" id="IPR003591">
    <property type="entry name" value="Leu-rich_rpt_typical-subtyp"/>
</dbReference>
<dbReference type="PANTHER" id="PTHR45712:SF22">
    <property type="entry name" value="INSULIN-LIKE GROWTH FACTOR-BINDING PROTEIN COMPLEX ACID LABILE SUBUNIT"/>
    <property type="match status" value="1"/>
</dbReference>
<gene>
    <name evidence="4" type="ORF">GE061_002610</name>
</gene>
<organism evidence="4 5">
    <name type="scientific">Apolygus lucorum</name>
    <name type="common">Small green plant bug</name>
    <name type="synonym">Lygocoris lucorum</name>
    <dbReference type="NCBI Taxonomy" id="248454"/>
    <lineage>
        <taxon>Eukaryota</taxon>
        <taxon>Metazoa</taxon>
        <taxon>Ecdysozoa</taxon>
        <taxon>Arthropoda</taxon>
        <taxon>Hexapoda</taxon>
        <taxon>Insecta</taxon>
        <taxon>Pterygota</taxon>
        <taxon>Neoptera</taxon>
        <taxon>Paraneoptera</taxon>
        <taxon>Hemiptera</taxon>
        <taxon>Heteroptera</taxon>
        <taxon>Panheteroptera</taxon>
        <taxon>Cimicomorpha</taxon>
        <taxon>Miridae</taxon>
        <taxon>Mirini</taxon>
        <taxon>Apolygus</taxon>
    </lineage>
</organism>
<dbReference type="SUPFAM" id="SSF52058">
    <property type="entry name" value="L domain-like"/>
    <property type="match status" value="4"/>
</dbReference>
<comment type="caution">
    <text evidence="4">The sequence shown here is derived from an EMBL/GenBank/DDBJ whole genome shotgun (WGS) entry which is preliminary data.</text>
</comment>
<dbReference type="Gene3D" id="3.80.10.10">
    <property type="entry name" value="Ribonuclease Inhibitor"/>
    <property type="match status" value="8"/>
</dbReference>
<feature type="non-terminal residue" evidence="4">
    <location>
        <position position="1053"/>
    </location>
</feature>
<dbReference type="PANTHER" id="PTHR45712">
    <property type="entry name" value="AGAP008170-PA"/>
    <property type="match status" value="1"/>
</dbReference>
<proteinExistence type="predicted"/>
<evidence type="ECO:0000256" key="2">
    <source>
        <dbReference type="ARBA" id="ARBA00022737"/>
    </source>
</evidence>
<accession>A0A8S9X586</accession>
<keyword evidence="1" id="KW-0433">Leucine-rich repeat</keyword>
<name>A0A8S9X586_APOLU</name>
<keyword evidence="2" id="KW-0677">Repeat</keyword>
<dbReference type="Proteomes" id="UP000466442">
    <property type="component" value="Unassembled WGS sequence"/>
</dbReference>
<dbReference type="EMBL" id="WIXP02000010">
    <property type="protein sequence ID" value="KAF6204270.1"/>
    <property type="molecule type" value="Genomic_DNA"/>
</dbReference>
<dbReference type="Pfam" id="PF13855">
    <property type="entry name" value="LRR_8"/>
    <property type="match status" value="6"/>
</dbReference>
<feature type="chain" id="PRO_5035781904" description="LRRCT domain-containing protein" evidence="3">
    <location>
        <begin position="17"/>
        <end position="1053"/>
    </location>
</feature>
<protein>
    <recommendedName>
        <fullName evidence="6">LRRCT domain-containing protein</fullName>
    </recommendedName>
</protein>
<keyword evidence="3" id="KW-0732">Signal</keyword>